<dbReference type="InterPro" id="IPR054363">
    <property type="entry name" value="GH95_cat"/>
</dbReference>
<keyword evidence="5" id="KW-1185">Reference proteome</keyword>
<feature type="domain" description="DUF5703" evidence="2">
    <location>
        <begin position="47"/>
        <end position="326"/>
    </location>
</feature>
<dbReference type="Pfam" id="PF18961">
    <property type="entry name" value="DUF5703_N"/>
    <property type="match status" value="1"/>
</dbReference>
<accession>A0A0E9N0W1</accession>
<dbReference type="EMBL" id="BBWV01000002">
    <property type="protein sequence ID" value="GAO43000.1"/>
    <property type="molecule type" value="Genomic_DNA"/>
</dbReference>
<organism evidence="4 5">
    <name type="scientific">Flavihumibacter petaseus NBRC 106054</name>
    <dbReference type="NCBI Taxonomy" id="1220578"/>
    <lineage>
        <taxon>Bacteria</taxon>
        <taxon>Pseudomonadati</taxon>
        <taxon>Bacteroidota</taxon>
        <taxon>Chitinophagia</taxon>
        <taxon>Chitinophagales</taxon>
        <taxon>Chitinophagaceae</taxon>
        <taxon>Flavihumibacter</taxon>
    </lineage>
</organism>
<proteinExistence type="predicted"/>
<evidence type="ECO:0000256" key="1">
    <source>
        <dbReference type="SAM" id="SignalP"/>
    </source>
</evidence>
<comment type="caution">
    <text evidence="4">The sequence shown here is derived from an EMBL/GenBank/DDBJ whole genome shotgun (WGS) entry which is preliminary data.</text>
</comment>
<evidence type="ECO:0000259" key="3">
    <source>
        <dbReference type="Pfam" id="PF22124"/>
    </source>
</evidence>
<feature type="signal peptide" evidence="1">
    <location>
        <begin position="1"/>
        <end position="24"/>
    </location>
</feature>
<gene>
    <name evidence="4" type="ORF">FPE01S_02_01050</name>
</gene>
<feature type="chain" id="PRO_5002429825" evidence="1">
    <location>
        <begin position="25"/>
        <end position="753"/>
    </location>
</feature>
<dbReference type="SUPFAM" id="SSF48208">
    <property type="entry name" value="Six-hairpin glycosidases"/>
    <property type="match status" value="1"/>
</dbReference>
<evidence type="ECO:0000313" key="5">
    <source>
        <dbReference type="Proteomes" id="UP000033121"/>
    </source>
</evidence>
<dbReference type="Gene3D" id="1.50.10.10">
    <property type="match status" value="1"/>
</dbReference>
<dbReference type="InterPro" id="IPR043757">
    <property type="entry name" value="DUF5703_N"/>
</dbReference>
<keyword evidence="1" id="KW-0732">Signal</keyword>
<name>A0A0E9N0W1_9BACT</name>
<dbReference type="Proteomes" id="UP000033121">
    <property type="component" value="Unassembled WGS sequence"/>
</dbReference>
<dbReference type="GO" id="GO:0005975">
    <property type="term" value="P:carbohydrate metabolic process"/>
    <property type="evidence" value="ECO:0007669"/>
    <property type="project" value="InterPro"/>
</dbReference>
<evidence type="ECO:0000259" key="2">
    <source>
        <dbReference type="Pfam" id="PF18961"/>
    </source>
</evidence>
<dbReference type="InterPro" id="IPR008928">
    <property type="entry name" value="6-hairpin_glycosidase_sf"/>
</dbReference>
<dbReference type="RefSeq" id="WP_046368953.1">
    <property type="nucleotide sequence ID" value="NZ_BBWV01000002.1"/>
</dbReference>
<dbReference type="InterPro" id="IPR012341">
    <property type="entry name" value="6hp_glycosidase-like_sf"/>
</dbReference>
<dbReference type="AlphaFoldDB" id="A0A0E9N0W1"/>
<protein>
    <submittedName>
        <fullName evidence="4">Uncharacterized protein</fullName>
    </submittedName>
</protein>
<reference evidence="4 5" key="1">
    <citation type="submission" date="2015-04" db="EMBL/GenBank/DDBJ databases">
        <title>Whole genome shotgun sequence of Flavihumibacter petaseus NBRC 106054.</title>
        <authorList>
            <person name="Miyazawa S."/>
            <person name="Hosoyama A."/>
            <person name="Hashimoto M."/>
            <person name="Noguchi M."/>
            <person name="Tsuchikane K."/>
            <person name="Ohji S."/>
            <person name="Yamazoe A."/>
            <person name="Ichikawa N."/>
            <person name="Kimura A."/>
            <person name="Fujita N."/>
        </authorList>
    </citation>
    <scope>NUCLEOTIDE SEQUENCE [LARGE SCALE GENOMIC DNA]</scope>
    <source>
        <strain evidence="4 5">NBRC 106054</strain>
    </source>
</reference>
<dbReference type="Pfam" id="PF22124">
    <property type="entry name" value="Glyco_hydro_95_cat"/>
    <property type="match status" value="1"/>
</dbReference>
<sequence length="753" mass="85132">MKKILPILVLALFALQFAAAQKSAAQKSAGALPSEIAQQLSQYNVSWTTMSSTGSMASMPLGNGDVTANVWVEKGKDLMLYIGKSDSWSEAMRLLKIGRVRVAISPNPFTEETGFLQTLDLHQGGIRITAGEKGKEVQLHIWIDANQPVVRVAVNAAHAVSVSCTTEIMRPEIYRLPGGNDPLAESFRGLIDSPVKPSESADVLVKKSDRVQWYHRNETSWFDTILAKQQVAHFIGNYRDPYLNRTFGAALTGTNMRPVNDSTLASGVPSKQFEISVTALTAQTPNITAWDKQLSDLLDNTKTSSSQQSLAAHHTWWDQFWNRSWIFLSGDDSAINTTRAYILQRYLMACQSRGAYPVKYNGGALTFDYDGRNGDFRRWGPGFWYQNMRLLYWPMTAAGDFDLKAPWFNMYKNMLPLQTDITQQYYGHGGAFFPETLYFFGMYIQDDWGWNNTGKAPQTRWIRYHFSGALEMLSEMLDYYAHTRDTVFVKETMIPFATQAIRFFDQHWPRINGTIRFIPANATEQFWDCLNPTDYISGLRYTITQLNALPSTLVPATLTKEWNRCLQALPAIALSPDKKRILPAEEYGQNRNSENPECYVIFPFKLYGLGRPDIELANNTFDARQFKQTNCWTQDVIQAALLGRADLAKTYIARNVNSLDTAVRFPAFWKPGSDYIPDFDNGGVLAMGLQQMLLQNVDTRIFILPAFPASWKVDFKLHAFDNTVVRVKSDGNKIAQMDVFPVSRKKDVVIPGK</sequence>
<feature type="domain" description="Glycosyl hydrolase family 95 catalytic" evidence="3">
    <location>
        <begin position="387"/>
        <end position="507"/>
    </location>
</feature>
<evidence type="ECO:0000313" key="4">
    <source>
        <dbReference type="EMBL" id="GAO43000.1"/>
    </source>
</evidence>
<dbReference type="STRING" id="1220578.FPE01S_02_01050"/>
<dbReference type="OrthoDB" id="101302at2"/>